<comment type="caution">
    <text evidence="2">The sequence shown here is derived from an EMBL/GenBank/DDBJ whole genome shotgun (WGS) entry which is preliminary data.</text>
</comment>
<dbReference type="Proteomes" id="UP000318053">
    <property type="component" value="Unassembled WGS sequence"/>
</dbReference>
<dbReference type="PANTHER" id="PTHR40254">
    <property type="entry name" value="BLR0577 PROTEIN"/>
    <property type="match status" value="1"/>
</dbReference>
<keyword evidence="3" id="KW-1185">Reference proteome</keyword>
<evidence type="ECO:0000313" key="2">
    <source>
        <dbReference type="EMBL" id="TWT67398.1"/>
    </source>
</evidence>
<name>A0A5C5XXH1_9BACT</name>
<dbReference type="Gene3D" id="3.50.50.60">
    <property type="entry name" value="FAD/NAD(P)-binding domain"/>
    <property type="match status" value="1"/>
</dbReference>
<dbReference type="InterPro" id="IPR038732">
    <property type="entry name" value="HpyO/CreE_NAD-binding"/>
</dbReference>
<feature type="domain" description="FAD-dependent urate hydroxylase HpyO/Asp monooxygenase CreE-like FAD/NAD(P)-binding" evidence="1">
    <location>
        <begin position="26"/>
        <end position="185"/>
    </location>
</feature>
<dbReference type="Pfam" id="PF13454">
    <property type="entry name" value="NAD_binding_9"/>
    <property type="match status" value="1"/>
</dbReference>
<accession>A0A5C5XXH1</accession>
<dbReference type="InterPro" id="IPR052189">
    <property type="entry name" value="L-asp_N-monooxygenase_NS-form"/>
</dbReference>
<dbReference type="SUPFAM" id="SSF51905">
    <property type="entry name" value="FAD/NAD(P)-binding domain"/>
    <property type="match status" value="1"/>
</dbReference>
<organism evidence="2 3">
    <name type="scientific">Allorhodopirellula solitaria</name>
    <dbReference type="NCBI Taxonomy" id="2527987"/>
    <lineage>
        <taxon>Bacteria</taxon>
        <taxon>Pseudomonadati</taxon>
        <taxon>Planctomycetota</taxon>
        <taxon>Planctomycetia</taxon>
        <taxon>Pirellulales</taxon>
        <taxon>Pirellulaceae</taxon>
        <taxon>Allorhodopirellula</taxon>
    </lineage>
</organism>
<reference evidence="2 3" key="1">
    <citation type="submission" date="2019-02" db="EMBL/GenBank/DDBJ databases">
        <title>Deep-cultivation of Planctomycetes and their phenomic and genomic characterization uncovers novel biology.</title>
        <authorList>
            <person name="Wiegand S."/>
            <person name="Jogler M."/>
            <person name="Boedeker C."/>
            <person name="Pinto D."/>
            <person name="Vollmers J."/>
            <person name="Rivas-Marin E."/>
            <person name="Kohn T."/>
            <person name="Peeters S.H."/>
            <person name="Heuer A."/>
            <person name="Rast P."/>
            <person name="Oberbeckmann S."/>
            <person name="Bunk B."/>
            <person name="Jeske O."/>
            <person name="Meyerdierks A."/>
            <person name="Storesund J.E."/>
            <person name="Kallscheuer N."/>
            <person name="Luecker S."/>
            <person name="Lage O.M."/>
            <person name="Pohl T."/>
            <person name="Merkel B.J."/>
            <person name="Hornburger P."/>
            <person name="Mueller R.-W."/>
            <person name="Bruemmer F."/>
            <person name="Labrenz M."/>
            <person name="Spormann A.M."/>
            <person name="Op Den Camp H."/>
            <person name="Overmann J."/>
            <person name="Amann R."/>
            <person name="Jetten M.S.M."/>
            <person name="Mascher T."/>
            <person name="Medema M.H."/>
            <person name="Devos D.P."/>
            <person name="Kaster A.-K."/>
            <person name="Ovreas L."/>
            <person name="Rohde M."/>
            <person name="Galperin M.Y."/>
            <person name="Jogler C."/>
        </authorList>
    </citation>
    <scope>NUCLEOTIDE SEQUENCE [LARGE SCALE GENOMIC DNA]</scope>
    <source>
        <strain evidence="2 3">CA85</strain>
    </source>
</reference>
<evidence type="ECO:0000313" key="3">
    <source>
        <dbReference type="Proteomes" id="UP000318053"/>
    </source>
</evidence>
<proteinExistence type="predicted"/>
<dbReference type="InterPro" id="IPR036188">
    <property type="entry name" value="FAD/NAD-bd_sf"/>
</dbReference>
<dbReference type="OrthoDB" id="6309046at2"/>
<gene>
    <name evidence="2" type="ORF">CA85_22480</name>
</gene>
<dbReference type="AlphaFoldDB" id="A0A5C5XXH1"/>
<evidence type="ECO:0000259" key="1">
    <source>
        <dbReference type="Pfam" id="PF13454"/>
    </source>
</evidence>
<dbReference type="RefSeq" id="WP_146391276.1">
    <property type="nucleotide sequence ID" value="NZ_SJPK01000004.1"/>
</dbReference>
<dbReference type="EMBL" id="SJPK01000004">
    <property type="protein sequence ID" value="TWT67398.1"/>
    <property type="molecule type" value="Genomic_DNA"/>
</dbReference>
<sequence>MKVVDRARSDHDDALTAGRSGRLRLAVVGCGPRGMQCLEALSRRLDDDQLSRLQVTVYEPAETLGAGSVYDPCQSQCLRMNFATQHIDFWKSTRDQQTSRATSLLGWLATRYPDLAQTNQYIPRAVLGEYLRDCFAEVRERFIGSSEWAVQPEHVFSIVREQTEFRVNTRSSCLAFDRVVVTTGHEGLRSSATVPANDTIIPALPSNANLSVAAVPAKSRVLVHGFGLTAIDTVLSLTESRGGRFVSDRFLPCYIHSLEEPRRIEIQSRSGRPMLAKPTSAMEPICNSFWDAFRERMLEKLKRHGDLHFREDIWPFITGAAAERLIQSGCPSSQREVQAFFRSWSRGKMDSQSAVQAMLRSYAVAVGERPIDIAFALGDAWRSLYPELVRLISHGGLAAASWNSFATTAREMERIAFGPPAESVGRMLTLMRDGVLTIGTQHEDQSQFDAVINAVIAGPHEHFEHGPLRSLIQSGDVQIDPDSGGVKVDENGTAIGAARGLAVFGRATEGWIVGNDTLTRTLHNHIENWAETVRIAIADLEPIRSTQE</sequence>
<dbReference type="PANTHER" id="PTHR40254:SF1">
    <property type="entry name" value="BLR0577 PROTEIN"/>
    <property type="match status" value="1"/>
</dbReference>
<protein>
    <recommendedName>
        <fullName evidence="1">FAD-dependent urate hydroxylase HpyO/Asp monooxygenase CreE-like FAD/NAD(P)-binding domain-containing protein</fullName>
    </recommendedName>
</protein>